<name>A0AC35GX34_9BILA</name>
<evidence type="ECO:0000313" key="1">
    <source>
        <dbReference type="Proteomes" id="UP000887580"/>
    </source>
</evidence>
<proteinExistence type="predicted"/>
<evidence type="ECO:0000313" key="2">
    <source>
        <dbReference type="WBParaSite" id="PS1159_v2.g9512.t1"/>
    </source>
</evidence>
<organism evidence="1 2">
    <name type="scientific">Panagrolaimus sp. PS1159</name>
    <dbReference type="NCBI Taxonomy" id="55785"/>
    <lineage>
        <taxon>Eukaryota</taxon>
        <taxon>Metazoa</taxon>
        <taxon>Ecdysozoa</taxon>
        <taxon>Nematoda</taxon>
        <taxon>Chromadorea</taxon>
        <taxon>Rhabditida</taxon>
        <taxon>Tylenchina</taxon>
        <taxon>Panagrolaimomorpha</taxon>
        <taxon>Panagrolaimoidea</taxon>
        <taxon>Panagrolaimidae</taxon>
        <taxon>Panagrolaimus</taxon>
    </lineage>
</organism>
<reference evidence="2" key="1">
    <citation type="submission" date="2022-11" db="UniProtKB">
        <authorList>
            <consortium name="WormBaseParasite"/>
        </authorList>
    </citation>
    <scope>IDENTIFICATION</scope>
</reference>
<accession>A0AC35GX34</accession>
<dbReference type="Proteomes" id="UP000887580">
    <property type="component" value="Unplaced"/>
</dbReference>
<protein>
    <submittedName>
        <fullName evidence="2">EGF-like domain-containing protein</fullName>
    </submittedName>
</protein>
<sequence length="471" mass="51144">MRFQDLNKISFLIILLFALIQAESVEEIRKKCQSEEGLQSCGSCTKQHPECSWCSEPGITVPRCDHRTSFARTCPSAANSAGQSEITIPDQHNVPLGNESPRTKQPIQIFPQQVYMRLKPGDSQRAEFTYRHIRPEIKDATIQTSDLKTLPFNIEFEINCNGQMIKGKTCPNAKVGQEYKFFATVTLKECKSSGTLPVSIGVIGYNDISAIYVTPLCACECEKLKNHKKQDYSCNAAGTLICGQCVCEPGFGGRKCECDLSKYGVTTTKALDDRCRENPGEPVCRGQGICECGKCKCNSQHILGRFCECDSTSCPKDSAGRLCSGRGECYCGKCKCEEGFDGDDCNCTSDEAPCRDNGKVCSNNGKCSCGKCACKDGFTGAFCSVEQASNEKDGTTLNANDFSTSSTSELPKNTDGSILPETTESSDTANVEASETMEQDGESSGTESTQMRVLLALLVVFLSVKLGLILS</sequence>
<dbReference type="WBParaSite" id="PS1159_v2.g9512.t1">
    <property type="protein sequence ID" value="PS1159_v2.g9512.t1"/>
    <property type="gene ID" value="PS1159_v2.g9512"/>
</dbReference>